<dbReference type="EMBL" id="JBICBT010000242">
    <property type="protein sequence ID" value="KAL3119551.1"/>
    <property type="molecule type" value="Genomic_DNA"/>
</dbReference>
<evidence type="ECO:0000313" key="4">
    <source>
        <dbReference type="EMBL" id="KAL3119551.1"/>
    </source>
</evidence>
<keyword evidence="3" id="KW-0812">Transmembrane</keyword>
<feature type="coiled-coil region" evidence="1">
    <location>
        <begin position="29"/>
        <end position="88"/>
    </location>
</feature>
<evidence type="ECO:0000256" key="1">
    <source>
        <dbReference type="SAM" id="Coils"/>
    </source>
</evidence>
<proteinExistence type="predicted"/>
<reference evidence="4 5" key="1">
    <citation type="submission" date="2024-10" db="EMBL/GenBank/DDBJ databases">
        <authorList>
            <person name="Kim D."/>
        </authorList>
    </citation>
    <scope>NUCLEOTIDE SEQUENCE [LARGE SCALE GENOMIC DNA]</scope>
    <source>
        <strain evidence="4">BH-2024</strain>
    </source>
</reference>
<comment type="caution">
    <text evidence="4">The sequence shown here is derived from an EMBL/GenBank/DDBJ whole genome shotgun (WGS) entry which is preliminary data.</text>
</comment>
<organism evidence="4 5">
    <name type="scientific">Heterodera trifolii</name>
    <dbReference type="NCBI Taxonomy" id="157864"/>
    <lineage>
        <taxon>Eukaryota</taxon>
        <taxon>Metazoa</taxon>
        <taxon>Ecdysozoa</taxon>
        <taxon>Nematoda</taxon>
        <taxon>Chromadorea</taxon>
        <taxon>Rhabditida</taxon>
        <taxon>Tylenchina</taxon>
        <taxon>Tylenchomorpha</taxon>
        <taxon>Tylenchoidea</taxon>
        <taxon>Heteroderidae</taxon>
        <taxon>Heteroderinae</taxon>
        <taxon>Heterodera</taxon>
    </lineage>
</organism>
<gene>
    <name evidence="4" type="ORF">niasHT_010137</name>
</gene>
<keyword evidence="5" id="KW-1185">Reference proteome</keyword>
<evidence type="ECO:0000256" key="3">
    <source>
        <dbReference type="SAM" id="Phobius"/>
    </source>
</evidence>
<dbReference type="SUPFAM" id="SSF52075">
    <property type="entry name" value="Outer arm dynein light chain 1"/>
    <property type="match status" value="1"/>
</dbReference>
<keyword evidence="1" id="KW-0175">Coiled coil</keyword>
<sequence>MRPKVKNNSELESENESIGEYIALYRFQRTQIQQRIAEKDAALLQLQQQNTQLTEMFTDALPVSIVSLNLALNRLVRLTNRISRLQQLGTLRLDHNPFEELPEDSLLRTMAPRTPVLVTAAAIAAGAAGFTPGGCGPVVVAATGQLAAGQMRRKGRSRRPSDPLSDARPFVIDAKTARFVHYVLLQPHRPIFYASTLSGLAFVTWKRENGSTYTALIATAALAAGGAAFAIWWIWSRRGGCDGPNAGGNGPNGGCEVPNRDGGGRNGGGTKDDEGGEEPPSFRSTTRCQIRRKK</sequence>
<evidence type="ECO:0000313" key="5">
    <source>
        <dbReference type="Proteomes" id="UP001620626"/>
    </source>
</evidence>
<name>A0ABD2LWF2_9BILA</name>
<dbReference type="AlphaFoldDB" id="A0ABD2LWF2"/>
<feature type="region of interest" description="Disordered" evidence="2">
    <location>
        <begin position="249"/>
        <end position="294"/>
    </location>
</feature>
<dbReference type="Proteomes" id="UP001620626">
    <property type="component" value="Unassembled WGS sequence"/>
</dbReference>
<keyword evidence="3" id="KW-1133">Transmembrane helix</keyword>
<evidence type="ECO:0000256" key="2">
    <source>
        <dbReference type="SAM" id="MobiDB-lite"/>
    </source>
</evidence>
<dbReference type="InterPro" id="IPR032675">
    <property type="entry name" value="LRR_dom_sf"/>
</dbReference>
<keyword evidence="3" id="KW-0472">Membrane</keyword>
<dbReference type="Gene3D" id="3.80.10.10">
    <property type="entry name" value="Ribonuclease Inhibitor"/>
    <property type="match status" value="1"/>
</dbReference>
<accession>A0ABD2LWF2</accession>
<protein>
    <submittedName>
        <fullName evidence="4">Uncharacterized protein</fullName>
    </submittedName>
</protein>
<feature type="transmembrane region" description="Helical" evidence="3">
    <location>
        <begin position="213"/>
        <end position="235"/>
    </location>
</feature>